<evidence type="ECO:0000256" key="1">
    <source>
        <dbReference type="SAM" id="MobiDB-lite"/>
    </source>
</evidence>
<name>A0AAF3F293_9BILA</name>
<protein>
    <submittedName>
        <fullName evidence="3">Uncharacterized protein</fullName>
    </submittedName>
</protein>
<proteinExistence type="predicted"/>
<feature type="region of interest" description="Disordered" evidence="1">
    <location>
        <begin position="1"/>
        <end position="22"/>
    </location>
</feature>
<dbReference type="AlphaFoldDB" id="A0AAF3F293"/>
<keyword evidence="2" id="KW-1185">Reference proteome</keyword>
<reference evidence="3" key="1">
    <citation type="submission" date="2024-02" db="UniProtKB">
        <authorList>
            <consortium name="WormBaseParasite"/>
        </authorList>
    </citation>
    <scope>IDENTIFICATION</scope>
</reference>
<organism evidence="2 3">
    <name type="scientific">Mesorhabditis belari</name>
    <dbReference type="NCBI Taxonomy" id="2138241"/>
    <lineage>
        <taxon>Eukaryota</taxon>
        <taxon>Metazoa</taxon>
        <taxon>Ecdysozoa</taxon>
        <taxon>Nematoda</taxon>
        <taxon>Chromadorea</taxon>
        <taxon>Rhabditida</taxon>
        <taxon>Rhabditina</taxon>
        <taxon>Rhabditomorpha</taxon>
        <taxon>Rhabditoidea</taxon>
        <taxon>Rhabditidae</taxon>
        <taxon>Mesorhabditinae</taxon>
        <taxon>Mesorhabditis</taxon>
    </lineage>
</organism>
<accession>A0AAF3F293</accession>
<evidence type="ECO:0000313" key="2">
    <source>
        <dbReference type="Proteomes" id="UP000887575"/>
    </source>
</evidence>
<evidence type="ECO:0000313" key="3">
    <source>
        <dbReference type="WBParaSite" id="MBELARI_LOCUS20666"/>
    </source>
</evidence>
<sequence>MHPSTAIHDLSLPSTTHQPKPIEIPLVQPGRVRLVMRNRYISRLPGAVNSPTPSPTRLKMIAMQQHQEKNVPSFVRRP</sequence>
<dbReference type="Proteomes" id="UP000887575">
    <property type="component" value="Unassembled WGS sequence"/>
</dbReference>
<dbReference type="WBParaSite" id="MBELARI_LOCUS20666">
    <property type="protein sequence ID" value="MBELARI_LOCUS20666"/>
    <property type="gene ID" value="MBELARI_LOCUS20666"/>
</dbReference>